<feature type="transmembrane region" description="Helical" evidence="1">
    <location>
        <begin position="83"/>
        <end position="101"/>
    </location>
</feature>
<feature type="transmembrane region" description="Helical" evidence="1">
    <location>
        <begin position="113"/>
        <end position="139"/>
    </location>
</feature>
<dbReference type="InterPro" id="IPR043128">
    <property type="entry name" value="Rev_trsase/Diguanyl_cyclase"/>
</dbReference>
<dbReference type="SMART" id="SM00065">
    <property type="entry name" value="GAF"/>
    <property type="match status" value="1"/>
</dbReference>
<name>A0A8J3TL23_9ACTN</name>
<feature type="transmembrane region" description="Helical" evidence="1">
    <location>
        <begin position="151"/>
        <end position="171"/>
    </location>
</feature>
<feature type="domain" description="GGDEF" evidence="3">
    <location>
        <begin position="399"/>
        <end position="530"/>
    </location>
</feature>
<proteinExistence type="predicted"/>
<dbReference type="InterPro" id="IPR029016">
    <property type="entry name" value="GAF-like_dom_sf"/>
</dbReference>
<dbReference type="Pfam" id="PF01590">
    <property type="entry name" value="GAF"/>
    <property type="match status" value="1"/>
</dbReference>
<dbReference type="EMBL" id="BOON01000086">
    <property type="protein sequence ID" value="GII26534.1"/>
    <property type="molecule type" value="Genomic_DNA"/>
</dbReference>
<sequence>MALSDFQPFGRWPVALLFLALFGVSEAVNLTFEVRRQSIAVFLTEIPLLLSLFYLPPLTVLTVRMVAAVAVKVGVKLTPVKYCFNLATKLAGTALAGAIVFRDWPFNNVAPRTWLVLAAAAGANVLVSLVAVIGVITLVQGRISRVALVRTAVPGLVVAAVNLTVGLVVLLVLHQSIWSLLLLAGLGVVFVQAYRSYGKFLRQHKSLNELYALTRAITESGRDGVLVDPLLARLRELLSAEYATLWMPASGRHPEMLLSARADYRGLLDIAGTPDSLRSRAMERGETILVGPQKSGHEWADVVSERGVKDAIIVPMRSGDAVIGTLEVVNRLGEASHFTPDDVRLLETVAAQAGVAVENSRLVERLRFDAQHDALTGLPNRRRILSALGEAIKVQTPDDVVAVLLFDVVRLRHVNDSLGHAAGDRLLAEVGRRLRDLAPPAALVGRVGGNEFALTVRTADAEAALALAVTIRESLQGPMAYGVLTIDVDCAVGVAVHPDHAADSATLLQYADVATHAAKGRRPSVQLFTSSLESRSVRRVGLANDLRQALDEGDLRVYFQPKVGLRDRRLVGVECLARWEHPVHGAVAPEDFVMVAEHTGQLGRLTEVVLGEGLRRVREWEEAGRALTVSVNLSPRTLLDPAFPAQVAQLLGEYGVDPARLTLEIAEGGVDGDPTRALATLHALRDLGVRLSVDDFGTGYTSLAALRRLPVQEVKIDRTFVQGMATDPGDLAIVRTAVDMARNFGLTIVAEGVESERTLGLLEDMGCDVGQGFLFSRPLPYERLNAWYTALGQGESTAAGDVRWLRAVQ</sequence>
<dbReference type="InterPro" id="IPR003018">
    <property type="entry name" value="GAF"/>
</dbReference>
<dbReference type="GO" id="GO:0071111">
    <property type="term" value="F:cyclic-guanylate-specific phosphodiesterase activity"/>
    <property type="evidence" value="ECO:0007669"/>
    <property type="project" value="InterPro"/>
</dbReference>
<dbReference type="Gene3D" id="3.30.70.270">
    <property type="match status" value="1"/>
</dbReference>
<dbReference type="Proteomes" id="UP000599074">
    <property type="component" value="Unassembled WGS sequence"/>
</dbReference>
<evidence type="ECO:0000313" key="4">
    <source>
        <dbReference type="EMBL" id="GII26534.1"/>
    </source>
</evidence>
<dbReference type="SMART" id="SM00052">
    <property type="entry name" value="EAL"/>
    <property type="match status" value="1"/>
</dbReference>
<dbReference type="Pfam" id="PF00990">
    <property type="entry name" value="GGDEF"/>
    <property type="match status" value="1"/>
</dbReference>
<evidence type="ECO:0000259" key="3">
    <source>
        <dbReference type="PROSITE" id="PS50887"/>
    </source>
</evidence>
<dbReference type="SUPFAM" id="SSF55781">
    <property type="entry name" value="GAF domain-like"/>
    <property type="match status" value="1"/>
</dbReference>
<organism evidence="4 5">
    <name type="scientific">Planosporangium mesophilum</name>
    <dbReference type="NCBI Taxonomy" id="689768"/>
    <lineage>
        <taxon>Bacteria</taxon>
        <taxon>Bacillati</taxon>
        <taxon>Actinomycetota</taxon>
        <taxon>Actinomycetes</taxon>
        <taxon>Micromonosporales</taxon>
        <taxon>Micromonosporaceae</taxon>
        <taxon>Planosporangium</taxon>
    </lineage>
</organism>
<dbReference type="CDD" id="cd01949">
    <property type="entry name" value="GGDEF"/>
    <property type="match status" value="1"/>
</dbReference>
<dbReference type="Gene3D" id="3.30.450.40">
    <property type="match status" value="1"/>
</dbReference>
<keyword evidence="1" id="KW-0812">Transmembrane</keyword>
<dbReference type="SMART" id="SM00267">
    <property type="entry name" value="GGDEF"/>
    <property type="match status" value="1"/>
</dbReference>
<evidence type="ECO:0000259" key="2">
    <source>
        <dbReference type="PROSITE" id="PS50883"/>
    </source>
</evidence>
<keyword evidence="1" id="KW-0472">Membrane</keyword>
<reference evidence="4" key="1">
    <citation type="submission" date="2021-01" db="EMBL/GenBank/DDBJ databases">
        <title>Whole genome shotgun sequence of Planosporangium mesophilum NBRC 109066.</title>
        <authorList>
            <person name="Komaki H."/>
            <person name="Tamura T."/>
        </authorList>
    </citation>
    <scope>NUCLEOTIDE SEQUENCE</scope>
    <source>
        <strain evidence="4">NBRC 109066</strain>
    </source>
</reference>
<protein>
    <submittedName>
        <fullName evidence="4">Bifunctional diguanylate cyclase/phosphodiesterase</fullName>
    </submittedName>
</protein>
<dbReference type="PANTHER" id="PTHR33121:SF71">
    <property type="entry name" value="OXYGEN SENSOR PROTEIN DOSP"/>
    <property type="match status" value="1"/>
</dbReference>
<gene>
    <name evidence="4" type="ORF">Pme01_61310</name>
</gene>
<feature type="domain" description="EAL" evidence="2">
    <location>
        <begin position="539"/>
        <end position="792"/>
    </location>
</feature>
<dbReference type="PANTHER" id="PTHR33121">
    <property type="entry name" value="CYCLIC DI-GMP PHOSPHODIESTERASE PDEF"/>
    <property type="match status" value="1"/>
</dbReference>
<dbReference type="Pfam" id="PF00563">
    <property type="entry name" value="EAL"/>
    <property type="match status" value="1"/>
</dbReference>
<keyword evidence="1" id="KW-1133">Transmembrane helix</keyword>
<dbReference type="InterPro" id="IPR001633">
    <property type="entry name" value="EAL_dom"/>
</dbReference>
<evidence type="ECO:0000256" key="1">
    <source>
        <dbReference type="SAM" id="Phobius"/>
    </source>
</evidence>
<dbReference type="CDD" id="cd01948">
    <property type="entry name" value="EAL"/>
    <property type="match status" value="1"/>
</dbReference>
<dbReference type="PROSITE" id="PS50887">
    <property type="entry name" value="GGDEF"/>
    <property type="match status" value="1"/>
</dbReference>
<dbReference type="AlphaFoldDB" id="A0A8J3TL23"/>
<comment type="caution">
    <text evidence="4">The sequence shown here is derived from an EMBL/GenBank/DDBJ whole genome shotgun (WGS) entry which is preliminary data.</text>
</comment>
<dbReference type="SUPFAM" id="SSF55073">
    <property type="entry name" value="Nucleotide cyclase"/>
    <property type="match status" value="1"/>
</dbReference>
<dbReference type="InterPro" id="IPR000160">
    <property type="entry name" value="GGDEF_dom"/>
</dbReference>
<dbReference type="InterPro" id="IPR050706">
    <property type="entry name" value="Cyclic-di-GMP_PDE-like"/>
</dbReference>
<dbReference type="SUPFAM" id="SSF141868">
    <property type="entry name" value="EAL domain-like"/>
    <property type="match status" value="1"/>
</dbReference>
<feature type="transmembrane region" description="Helical" evidence="1">
    <location>
        <begin position="177"/>
        <end position="197"/>
    </location>
</feature>
<dbReference type="NCBIfam" id="TIGR00254">
    <property type="entry name" value="GGDEF"/>
    <property type="match status" value="1"/>
</dbReference>
<dbReference type="InterPro" id="IPR029787">
    <property type="entry name" value="Nucleotide_cyclase"/>
</dbReference>
<evidence type="ECO:0000313" key="5">
    <source>
        <dbReference type="Proteomes" id="UP000599074"/>
    </source>
</evidence>
<dbReference type="PROSITE" id="PS50883">
    <property type="entry name" value="EAL"/>
    <property type="match status" value="1"/>
</dbReference>
<dbReference type="Gene3D" id="3.20.20.450">
    <property type="entry name" value="EAL domain"/>
    <property type="match status" value="1"/>
</dbReference>
<dbReference type="InterPro" id="IPR035919">
    <property type="entry name" value="EAL_sf"/>
</dbReference>
<keyword evidence="5" id="KW-1185">Reference proteome</keyword>
<accession>A0A8J3TL23</accession>